<dbReference type="InterPro" id="IPR036365">
    <property type="entry name" value="PGBD-like_sf"/>
</dbReference>
<reference evidence="2 3" key="1">
    <citation type="submission" date="2019-08" db="EMBL/GenBank/DDBJ databases">
        <title>In-depth cultivation of the pig gut microbiome towards novel bacterial diversity and tailored functional studies.</title>
        <authorList>
            <person name="Wylensek D."/>
            <person name="Hitch T.C.A."/>
            <person name="Clavel T."/>
        </authorList>
    </citation>
    <scope>NUCLEOTIDE SEQUENCE [LARGE SCALE GENOMIC DNA]</scope>
    <source>
        <strain evidence="2 3">WCA-693-APC-MOT-I</strain>
    </source>
</reference>
<evidence type="ECO:0000313" key="2">
    <source>
        <dbReference type="EMBL" id="MSS63635.1"/>
    </source>
</evidence>
<dbReference type="EMBL" id="VUMT01000008">
    <property type="protein sequence ID" value="MSS63635.1"/>
    <property type="molecule type" value="Genomic_DNA"/>
</dbReference>
<dbReference type="InterPro" id="IPR002477">
    <property type="entry name" value="Peptidoglycan-bd-like"/>
</dbReference>
<proteinExistence type="predicted"/>
<evidence type="ECO:0000313" key="3">
    <source>
        <dbReference type="Proteomes" id="UP000482209"/>
    </source>
</evidence>
<dbReference type="Proteomes" id="UP000482209">
    <property type="component" value="Unassembled WGS sequence"/>
</dbReference>
<name>A0A6L5XXX9_9FIRM</name>
<dbReference type="InterPro" id="IPR035451">
    <property type="entry name" value="Ada-like_dom_sf"/>
</dbReference>
<protein>
    <submittedName>
        <fullName evidence="2">Peptidoglycan-binding protein</fullName>
    </submittedName>
</protein>
<dbReference type="InterPro" id="IPR036366">
    <property type="entry name" value="PGBDSf"/>
</dbReference>
<gene>
    <name evidence="2" type="ORF">FYJ58_07060</name>
</gene>
<dbReference type="Gene3D" id="3.40.10.10">
    <property type="entry name" value="DNA Methylphosphotriester Repair Domain"/>
    <property type="match status" value="1"/>
</dbReference>
<accession>A0A6L5XXX9</accession>
<comment type="caution">
    <text evidence="2">The sequence shown here is derived from an EMBL/GenBank/DDBJ whole genome shotgun (WGS) entry which is preliminary data.</text>
</comment>
<dbReference type="SUPFAM" id="SSF47090">
    <property type="entry name" value="PGBD-like"/>
    <property type="match status" value="1"/>
</dbReference>
<dbReference type="RefSeq" id="WP_154519033.1">
    <property type="nucleotide sequence ID" value="NZ_VUMT01000008.1"/>
</dbReference>
<dbReference type="Gene3D" id="1.10.101.10">
    <property type="entry name" value="PGBD-like superfamily/PGBD"/>
    <property type="match status" value="1"/>
</dbReference>
<dbReference type="SUPFAM" id="SSF57884">
    <property type="entry name" value="Ada DNA repair protein, N-terminal domain (N-Ada 10)"/>
    <property type="match status" value="1"/>
</dbReference>
<keyword evidence="3" id="KW-1185">Reference proteome</keyword>
<dbReference type="Pfam" id="PF01471">
    <property type="entry name" value="PG_binding_1"/>
    <property type="match status" value="1"/>
</dbReference>
<organism evidence="2 3">
    <name type="scientific">Velocimicrobium porci</name>
    <dbReference type="NCBI Taxonomy" id="2606634"/>
    <lineage>
        <taxon>Bacteria</taxon>
        <taxon>Bacillati</taxon>
        <taxon>Bacillota</taxon>
        <taxon>Clostridia</taxon>
        <taxon>Lachnospirales</taxon>
        <taxon>Lachnospiraceae</taxon>
        <taxon>Velocimicrobium</taxon>
    </lineage>
</organism>
<evidence type="ECO:0000259" key="1">
    <source>
        <dbReference type="Pfam" id="PF01471"/>
    </source>
</evidence>
<dbReference type="AlphaFoldDB" id="A0A6L5XXX9"/>
<feature type="domain" description="Peptidoglycan binding-like" evidence="1">
    <location>
        <begin position="43"/>
        <end position="98"/>
    </location>
</feature>
<sequence length="163" mass="17750">MGKAKLWIARLIFIIMLSCTITPEMAMIIDAPVVTSAEAAYNRATVKKVQEKLNQKGYSCGTADGIAGSKTKNAIKKYQKDHNLTVTGTINSALLKSLNIKPVSNSSSSSDTKIQNKETTVYITDTGSKYHRSGCRYLRKSKYSISLSNAKAQGYTPCSVCKP</sequence>